<dbReference type="PANTHER" id="PTHR24006">
    <property type="entry name" value="UBIQUITIN CARBOXYL-TERMINAL HYDROLASE"/>
    <property type="match status" value="1"/>
</dbReference>
<dbReference type="InterPro" id="IPR050164">
    <property type="entry name" value="Peptidase_C19"/>
</dbReference>
<keyword evidence="2" id="KW-0788">Thiol protease</keyword>
<dbReference type="PANTHER" id="PTHR24006:SF663">
    <property type="entry name" value="UBIQUITIN CARBOXYL-TERMINAL HYDROLASE 23"/>
    <property type="match status" value="1"/>
</dbReference>
<keyword evidence="2" id="KW-0645">Protease</keyword>
<proteinExistence type="inferred from homology"/>
<dbReference type="InterPro" id="IPR018200">
    <property type="entry name" value="USP_CS"/>
</dbReference>
<dbReference type="InterPro" id="IPR001394">
    <property type="entry name" value="Peptidase_C19_UCH"/>
</dbReference>
<name>A0A922A7I6_CARIL</name>
<dbReference type="GO" id="GO:0005634">
    <property type="term" value="C:nucleus"/>
    <property type="evidence" value="ECO:0007669"/>
    <property type="project" value="TreeGrafter"/>
</dbReference>
<accession>A0A922A7I6</accession>
<keyword evidence="2" id="KW-0833">Ubl conjugation pathway</keyword>
<comment type="caution">
    <text evidence="5">The sequence shown here is derived from an EMBL/GenBank/DDBJ whole genome shotgun (WGS) entry which is preliminary data.</text>
</comment>
<organism evidence="5 6">
    <name type="scientific">Carya illinoinensis</name>
    <name type="common">Pecan</name>
    <dbReference type="NCBI Taxonomy" id="32201"/>
    <lineage>
        <taxon>Eukaryota</taxon>
        <taxon>Viridiplantae</taxon>
        <taxon>Streptophyta</taxon>
        <taxon>Embryophyta</taxon>
        <taxon>Tracheophyta</taxon>
        <taxon>Spermatophyta</taxon>
        <taxon>Magnoliopsida</taxon>
        <taxon>eudicotyledons</taxon>
        <taxon>Gunneridae</taxon>
        <taxon>Pentapetalae</taxon>
        <taxon>rosids</taxon>
        <taxon>fabids</taxon>
        <taxon>Fagales</taxon>
        <taxon>Juglandaceae</taxon>
        <taxon>Carya</taxon>
    </lineage>
</organism>
<dbReference type="PROSITE" id="PS00973">
    <property type="entry name" value="USP_2"/>
    <property type="match status" value="1"/>
</dbReference>
<evidence type="ECO:0000256" key="1">
    <source>
        <dbReference type="ARBA" id="ARBA00009085"/>
    </source>
</evidence>
<sequence>MAGSFIASLGSEARSESPSTSKNGPPSLFHKRIGFHPARKPFKSFGNGGGGSDQRRSGSSAGQWGLAGKKGDGYEFLDNGLDPELSFGITVRRIGAGLKNLGNTCFLNSVLQCLTYTEPLAAYLQSSKHQNSCHIAGFCVLCAIQKHVSCALQSTGRILAPNDFVRNLQCISRNFRKARQEDAHEYMVNLLESMHKCCLPSGVSSESPTACENSLVYKIFGGRLRSQVKCLQCSYCSNTFDPFLDLSLEIVKADSLNKALANFTAAEQLDGGERQYQCQHCKQKVRALKQLTVHKAPYVLTVHLKRFHSHDPGQKIKKKVHFGSTLDLKPFVSGFYDGDLKYTLYGVLVHDGWNTHYGHYSCYVRTSNGIWYHLNDNQVAQASEKRVLEQQAYMLFYVRDRRKSSTDGFQKENLRGNANGIRTSSTFNQDLKEMVKTGPVENRLSGATSATVVTRNDASNICPPRTSLLKEASVQKSDCLIMTECSVLGKGSVSEPLLKAPLLNTPLEVLPATDLNSRGFLSISAPSGNGVAPDIGKTAGGIINNHRVSGSSSKDSRASVSTSANFSDPQSSSTAKLVTDDTCQKINLFLHVAPSRNLNDKIMNAIDPVGNTPNEGAVCNLWVEDAGDRVKKIQRNESVNLSSSSIKANGLQTEVHNCKHDRKWKKKLLKYREVSVRLNAHFLFRASLRLWKKKKHKRNKRCTLDVRNLSRANLLDTDSTSTDLGPSTSESTRTITFLAQPLRKGTKSGSERGANNAATLDLMTSGGDCFMENVIDGEFRYNIDQCGTVLATDKQLGKSSFLDQRESGRLDGPKDGKRKVVQNGLMSMLTRGLEETVVARWDGIELPPSQIAAPNGIKSISIGYMPDEWDEEYDRGKREKVRQSKHSFGGPNPFQETATKKSETKKARLDRSSSGNEPFRI</sequence>
<dbReference type="FunFam" id="3.90.70.10:FF:000078">
    <property type="entry name" value="Ubiquitin carboxyl-terminal hydrolase 23"/>
    <property type="match status" value="1"/>
</dbReference>
<feature type="domain" description="USP" evidence="4">
    <location>
        <begin position="96"/>
        <end position="400"/>
    </location>
</feature>
<evidence type="ECO:0000256" key="2">
    <source>
        <dbReference type="RuleBase" id="RU366025"/>
    </source>
</evidence>
<feature type="region of interest" description="Disordered" evidence="3">
    <location>
        <begin position="871"/>
        <end position="921"/>
    </location>
</feature>
<evidence type="ECO:0000259" key="4">
    <source>
        <dbReference type="PROSITE" id="PS50235"/>
    </source>
</evidence>
<protein>
    <recommendedName>
        <fullName evidence="2">Ubiquitin carboxyl-terminal hydrolase</fullName>
        <ecNumber evidence="2">3.4.19.12</ecNumber>
    </recommendedName>
</protein>
<dbReference type="GO" id="GO:0016579">
    <property type="term" value="P:protein deubiquitination"/>
    <property type="evidence" value="ECO:0007669"/>
    <property type="project" value="InterPro"/>
</dbReference>
<feature type="region of interest" description="Disordered" evidence="3">
    <location>
        <begin position="546"/>
        <end position="574"/>
    </location>
</feature>
<dbReference type="CDD" id="cd02661">
    <property type="entry name" value="Peptidase_C19E"/>
    <property type="match status" value="1"/>
</dbReference>
<feature type="compositionally biased region" description="Polar residues" evidence="3">
    <location>
        <begin position="912"/>
        <end position="921"/>
    </location>
</feature>
<evidence type="ECO:0000313" key="5">
    <source>
        <dbReference type="EMBL" id="KAG6676493.1"/>
    </source>
</evidence>
<gene>
    <name evidence="5" type="ORF">I3842_15G154000</name>
</gene>
<dbReference type="Pfam" id="PF00443">
    <property type="entry name" value="UCH"/>
    <property type="match status" value="1"/>
</dbReference>
<dbReference type="InterPro" id="IPR028889">
    <property type="entry name" value="USP"/>
</dbReference>
<comment type="catalytic activity">
    <reaction evidence="2">
        <text>Thiol-dependent hydrolysis of ester, thioester, amide, peptide and isopeptide bonds formed by the C-terminal Gly of ubiquitin (a 76-residue protein attached to proteins as an intracellular targeting signal).</text>
        <dbReference type="EC" id="3.4.19.12"/>
    </reaction>
</comment>
<dbReference type="GO" id="GO:0006508">
    <property type="term" value="P:proteolysis"/>
    <property type="evidence" value="ECO:0007669"/>
    <property type="project" value="UniProtKB-KW"/>
</dbReference>
<keyword evidence="2" id="KW-0378">Hydrolase</keyword>
<dbReference type="Proteomes" id="UP000811246">
    <property type="component" value="Chromosome 15"/>
</dbReference>
<evidence type="ECO:0000313" key="6">
    <source>
        <dbReference type="Proteomes" id="UP000811246"/>
    </source>
</evidence>
<comment type="similarity">
    <text evidence="1 2">Belongs to the peptidase C19 family.</text>
</comment>
<dbReference type="GO" id="GO:0005829">
    <property type="term" value="C:cytosol"/>
    <property type="evidence" value="ECO:0007669"/>
    <property type="project" value="TreeGrafter"/>
</dbReference>
<reference evidence="5" key="1">
    <citation type="submission" date="2021-01" db="EMBL/GenBank/DDBJ databases">
        <authorList>
            <person name="Lovell J.T."/>
            <person name="Bentley N."/>
            <person name="Bhattarai G."/>
            <person name="Jenkins J.W."/>
            <person name="Sreedasyam A."/>
            <person name="Alarcon Y."/>
            <person name="Bock C."/>
            <person name="Boston L."/>
            <person name="Carlson J."/>
            <person name="Cervantes K."/>
            <person name="Clermont K."/>
            <person name="Krom N."/>
            <person name="Kubenka K."/>
            <person name="Mamidi S."/>
            <person name="Mattison C."/>
            <person name="Monteros M."/>
            <person name="Pisani C."/>
            <person name="Plott C."/>
            <person name="Rajasekar S."/>
            <person name="Rhein H.S."/>
            <person name="Rohla C."/>
            <person name="Song M."/>
            <person name="Hilaire R.S."/>
            <person name="Shu S."/>
            <person name="Wells L."/>
            <person name="Wang X."/>
            <person name="Webber J."/>
            <person name="Heerema R.J."/>
            <person name="Klein P."/>
            <person name="Conner P."/>
            <person name="Grauke L."/>
            <person name="Grimwood J."/>
            <person name="Schmutz J."/>
            <person name="Randall J.J."/>
        </authorList>
    </citation>
    <scope>NUCLEOTIDE SEQUENCE</scope>
    <source>
        <tissue evidence="5">Leaf</tissue>
    </source>
</reference>
<dbReference type="AlphaFoldDB" id="A0A922A7I6"/>
<feature type="compositionally biased region" description="Basic residues" evidence="3">
    <location>
        <begin position="29"/>
        <end position="42"/>
    </location>
</feature>
<dbReference type="EMBL" id="CM031839">
    <property type="protein sequence ID" value="KAG6676493.1"/>
    <property type="molecule type" value="Genomic_DNA"/>
</dbReference>
<feature type="compositionally biased region" description="Basic and acidic residues" evidence="3">
    <location>
        <begin position="898"/>
        <end position="911"/>
    </location>
</feature>
<dbReference type="GO" id="GO:0004843">
    <property type="term" value="F:cysteine-type deubiquitinase activity"/>
    <property type="evidence" value="ECO:0007669"/>
    <property type="project" value="UniProtKB-UniRule"/>
</dbReference>
<comment type="function">
    <text evidence="2">Recognizes and hydrolyzes the peptide bond at the C-terminal Gly of ubiquitin. Involved in the processing of poly-ubiquitin precursors as well as that of ubiquitinated proteins.</text>
</comment>
<feature type="region of interest" description="Disordered" evidence="3">
    <location>
        <begin position="1"/>
        <end position="64"/>
    </location>
</feature>
<dbReference type="PROSITE" id="PS50235">
    <property type="entry name" value="USP_3"/>
    <property type="match status" value="1"/>
</dbReference>
<dbReference type="EC" id="3.4.19.12" evidence="2"/>
<evidence type="ECO:0000256" key="3">
    <source>
        <dbReference type="SAM" id="MobiDB-lite"/>
    </source>
</evidence>
<dbReference type="PROSITE" id="PS00972">
    <property type="entry name" value="USP_1"/>
    <property type="match status" value="1"/>
</dbReference>